<evidence type="ECO:0000313" key="4">
    <source>
        <dbReference type="Proteomes" id="UP000269721"/>
    </source>
</evidence>
<evidence type="ECO:0000256" key="2">
    <source>
        <dbReference type="SAM" id="Phobius"/>
    </source>
</evidence>
<feature type="transmembrane region" description="Helical" evidence="2">
    <location>
        <begin position="262"/>
        <end position="287"/>
    </location>
</feature>
<evidence type="ECO:0000313" key="3">
    <source>
        <dbReference type="EMBL" id="RKO85161.1"/>
    </source>
</evidence>
<keyword evidence="2" id="KW-1133">Transmembrane helix</keyword>
<feature type="region of interest" description="Disordered" evidence="1">
    <location>
        <begin position="171"/>
        <end position="257"/>
    </location>
</feature>
<feature type="compositionally biased region" description="Polar residues" evidence="1">
    <location>
        <begin position="228"/>
        <end position="255"/>
    </location>
</feature>
<dbReference type="EMBL" id="KZ999345">
    <property type="protein sequence ID" value="RKO85161.1"/>
    <property type="molecule type" value="Genomic_DNA"/>
</dbReference>
<sequence>MTSVPSPLPSPAFQGCFNSIPDNLRTPLNSVSLLECVAACPALSINGTTGSSLLALFVPPVPGDQVFCACVEAPTADLASLKVGDDSCRIACPSAGGVDTATPAWCGGVAVGNATFYAVYSVPVAGGHGLTLPPTATSSPVGASIKPTSTLGPSVLISASSVPGGVIHAESSPLASSTTTAITTTSSSATTSTSTTTITTSTSTTTTTTTTTANTTAAAAGRVRPTGTIENGTLPTSTSVSASMNPIATSSQDSPSGDRFNLVVGIGGALVGVLVFVVVGIFAFIWYRQRQARAQGSTSSARQPHRARLHLVRNTIDGAAPRISALARGLDPPSPPLRPQPPLDPT</sequence>
<feature type="region of interest" description="Disordered" evidence="1">
    <location>
        <begin position="326"/>
        <end position="346"/>
    </location>
</feature>
<gene>
    <name evidence="3" type="ORF">BDK51DRAFT_47179</name>
</gene>
<reference evidence="4" key="1">
    <citation type="journal article" date="2018" name="Nat. Microbiol.">
        <title>Leveraging single-cell genomics to expand the fungal tree of life.</title>
        <authorList>
            <person name="Ahrendt S.R."/>
            <person name="Quandt C.A."/>
            <person name="Ciobanu D."/>
            <person name="Clum A."/>
            <person name="Salamov A."/>
            <person name="Andreopoulos B."/>
            <person name="Cheng J.F."/>
            <person name="Woyke T."/>
            <person name="Pelin A."/>
            <person name="Henrissat B."/>
            <person name="Reynolds N.K."/>
            <person name="Benny G.L."/>
            <person name="Smith M.E."/>
            <person name="James T.Y."/>
            <person name="Grigoriev I.V."/>
        </authorList>
    </citation>
    <scope>NUCLEOTIDE SEQUENCE [LARGE SCALE GENOMIC DNA]</scope>
</reference>
<keyword evidence="2" id="KW-0812">Transmembrane</keyword>
<evidence type="ECO:0000256" key="1">
    <source>
        <dbReference type="SAM" id="MobiDB-lite"/>
    </source>
</evidence>
<protein>
    <recommendedName>
        <fullName evidence="5">WSC domain-containing protein</fullName>
    </recommendedName>
</protein>
<feature type="compositionally biased region" description="Low complexity" evidence="1">
    <location>
        <begin position="175"/>
        <end position="220"/>
    </location>
</feature>
<dbReference type="AlphaFoldDB" id="A0A4P9VZC1"/>
<keyword evidence="4" id="KW-1185">Reference proteome</keyword>
<feature type="compositionally biased region" description="Pro residues" evidence="1">
    <location>
        <begin position="332"/>
        <end position="346"/>
    </location>
</feature>
<proteinExistence type="predicted"/>
<evidence type="ECO:0008006" key="5">
    <source>
        <dbReference type="Google" id="ProtNLM"/>
    </source>
</evidence>
<dbReference type="Proteomes" id="UP000269721">
    <property type="component" value="Unassembled WGS sequence"/>
</dbReference>
<keyword evidence="2" id="KW-0472">Membrane</keyword>
<organism evidence="3 4">
    <name type="scientific">Blyttiomyces helicus</name>
    <dbReference type="NCBI Taxonomy" id="388810"/>
    <lineage>
        <taxon>Eukaryota</taxon>
        <taxon>Fungi</taxon>
        <taxon>Fungi incertae sedis</taxon>
        <taxon>Chytridiomycota</taxon>
        <taxon>Chytridiomycota incertae sedis</taxon>
        <taxon>Chytridiomycetes</taxon>
        <taxon>Chytridiomycetes incertae sedis</taxon>
        <taxon>Blyttiomyces</taxon>
    </lineage>
</organism>
<name>A0A4P9VZC1_9FUNG</name>
<accession>A0A4P9VZC1</accession>